<evidence type="ECO:0000256" key="2">
    <source>
        <dbReference type="ARBA" id="ARBA00022840"/>
    </source>
</evidence>
<dbReference type="Proteomes" id="UP000481109">
    <property type="component" value="Unassembled WGS sequence"/>
</dbReference>
<dbReference type="Pfam" id="PF13191">
    <property type="entry name" value="AAA_16"/>
    <property type="match status" value="1"/>
</dbReference>
<dbReference type="InterPro" id="IPR041664">
    <property type="entry name" value="AAA_16"/>
</dbReference>
<dbReference type="RefSeq" id="WP_165337006.1">
    <property type="nucleotide sequence ID" value="NZ_JAAKZW010000362.1"/>
</dbReference>
<reference evidence="4 5" key="1">
    <citation type="submission" date="2020-02" db="EMBL/GenBank/DDBJ databases">
        <title>Whole-genome analyses of novel actinobacteria.</title>
        <authorList>
            <person name="Sahin N."/>
            <person name="Tokatli A."/>
        </authorList>
    </citation>
    <scope>NUCLEOTIDE SEQUENCE [LARGE SCALE GENOMIC DNA]</scope>
    <source>
        <strain evidence="4 5">YC504</strain>
    </source>
</reference>
<dbReference type="Gene3D" id="3.40.50.300">
    <property type="entry name" value="P-loop containing nucleotide triphosphate hydrolases"/>
    <property type="match status" value="1"/>
</dbReference>
<proteinExistence type="predicted"/>
<dbReference type="AlphaFoldDB" id="A0A6G4XVZ7"/>
<protein>
    <submittedName>
        <fullName evidence="4">AAA family ATPase</fullName>
    </submittedName>
</protein>
<evidence type="ECO:0000259" key="3">
    <source>
        <dbReference type="Pfam" id="PF13191"/>
    </source>
</evidence>
<dbReference type="SUPFAM" id="SSF52540">
    <property type="entry name" value="P-loop containing nucleoside triphosphate hydrolases"/>
    <property type="match status" value="1"/>
</dbReference>
<keyword evidence="5" id="KW-1185">Reference proteome</keyword>
<gene>
    <name evidence="4" type="ORF">G6045_39080</name>
</gene>
<keyword evidence="1" id="KW-0547">Nucleotide-binding</keyword>
<evidence type="ECO:0000313" key="4">
    <source>
        <dbReference type="EMBL" id="NGO81618.1"/>
    </source>
</evidence>
<dbReference type="GO" id="GO:0005524">
    <property type="term" value="F:ATP binding"/>
    <property type="evidence" value="ECO:0007669"/>
    <property type="project" value="UniProtKB-KW"/>
</dbReference>
<evidence type="ECO:0000256" key="1">
    <source>
        <dbReference type="ARBA" id="ARBA00022741"/>
    </source>
</evidence>
<dbReference type="GO" id="GO:0004016">
    <property type="term" value="F:adenylate cyclase activity"/>
    <property type="evidence" value="ECO:0007669"/>
    <property type="project" value="TreeGrafter"/>
</dbReference>
<dbReference type="PANTHER" id="PTHR16305">
    <property type="entry name" value="TESTICULAR SOLUBLE ADENYLYL CYCLASE"/>
    <property type="match status" value="1"/>
</dbReference>
<organism evidence="4 5">
    <name type="scientific">Streptomyces mesophilus</name>
    <dbReference type="NCBI Taxonomy" id="1775132"/>
    <lineage>
        <taxon>Bacteria</taxon>
        <taxon>Bacillati</taxon>
        <taxon>Actinomycetota</taxon>
        <taxon>Actinomycetes</taxon>
        <taxon>Kitasatosporales</taxon>
        <taxon>Streptomycetaceae</taxon>
        <taxon>Streptomyces</taxon>
    </lineage>
</organism>
<evidence type="ECO:0000313" key="5">
    <source>
        <dbReference type="Proteomes" id="UP000481109"/>
    </source>
</evidence>
<accession>A0A6G4XVZ7</accession>
<feature type="domain" description="Orc1-like AAA ATPase" evidence="3">
    <location>
        <begin position="5"/>
        <end position="177"/>
    </location>
</feature>
<keyword evidence="2" id="KW-0067">ATP-binding</keyword>
<feature type="non-terminal residue" evidence="4">
    <location>
        <position position="728"/>
    </location>
</feature>
<sequence>MTPALIGREHPARVLRTEITRTAESHGGLLLVTGEPGIGKTTLVTEAAQEARELGALVLTGACWDSGSAPGYWPWVQIVRALRRWATPEEVARAEEAAGGGLGVLLGEVRARAGAGPGAGDDPDAFALHDAVTSALVAVSQERPVLLVLDDLHWADPATLKLLEFAAGHAWFERLVLVGTYRDAEVETAGHPLRELMLPLVAKATTVTLTGFDRAETRALMTRTAGREPSDELVAEVHRRTGGNPFFVEQTARLWASGASVDTIAPGVREMVRRRLDLLPDAVSALLSTGAVLGREFHRQVLAAVAGAPAAHVDRLLDQAVTARLVTSHGGGRFGFVHDLVRETLHDALDEGELKQRHAAFVRAWERVPAVAAQVLPGELAQHAYAAGDAVPAQTVVRLLREAAQDAGSRLATEEGLGHLRRAVERAAQVPEPGLQVITRLALADSLRHGAAPHEARREFEAAVDEARALGSAELMARVALSLHGHFHPLPPLRQGTSEELLREAHSALGGRRSAELTAEELAQELSIRTAVLARRHGDDDALGFSLWARHHAIWGPGTAAERVALVEELTALTRRMGDVEGEHFARALTWVGLVELADPRYLSEFQTYVSMAEQADLPRLDIGAAVDQAIITALAGRFAESEAHTTEAAGLAERDRHGGDYMLPLLDHHRWALAMLQGRHDVAPKPLPWIERIVAGITAVEQVAGEGDGRGAESDQGFLPLRLRLQA</sequence>
<dbReference type="InterPro" id="IPR027417">
    <property type="entry name" value="P-loop_NTPase"/>
</dbReference>
<dbReference type="GO" id="GO:0005737">
    <property type="term" value="C:cytoplasm"/>
    <property type="evidence" value="ECO:0007669"/>
    <property type="project" value="TreeGrafter"/>
</dbReference>
<comment type="caution">
    <text evidence="4">The sequence shown here is derived from an EMBL/GenBank/DDBJ whole genome shotgun (WGS) entry which is preliminary data.</text>
</comment>
<dbReference type="EMBL" id="JAAKZW010000362">
    <property type="protein sequence ID" value="NGO81618.1"/>
    <property type="molecule type" value="Genomic_DNA"/>
</dbReference>
<dbReference type="PANTHER" id="PTHR16305:SF35">
    <property type="entry name" value="TRANSCRIPTIONAL ACTIVATOR DOMAIN"/>
    <property type="match status" value="1"/>
</dbReference>
<name>A0A6G4XVZ7_9ACTN</name>